<accession>A0A316FI43</accession>
<evidence type="ECO:0000313" key="2">
    <source>
        <dbReference type="Proteomes" id="UP000245790"/>
    </source>
</evidence>
<dbReference type="Proteomes" id="UP000245790">
    <property type="component" value="Unassembled WGS sequence"/>
</dbReference>
<dbReference type="RefSeq" id="WP_109764258.1">
    <property type="nucleotide sequence ID" value="NZ_QGGU01000009.1"/>
</dbReference>
<sequence length="119" mass="13368">MKLFLNAIFILAILGCGTVKNKQQELPELSREKIQLSFSENSHLVFSIYKEALTQYPDLAGKITLRVRAVYNEPNSCDIESVSEGLEAIASQICKNVERLDFGRGKTKEFSYPIVLSPN</sequence>
<dbReference type="PROSITE" id="PS51257">
    <property type="entry name" value="PROKAR_LIPOPROTEIN"/>
    <property type="match status" value="1"/>
</dbReference>
<comment type="caution">
    <text evidence="1">The sequence shown here is derived from an EMBL/GenBank/DDBJ whole genome shotgun (WGS) entry which is preliminary data.</text>
</comment>
<dbReference type="EMBL" id="QGGU01000009">
    <property type="protein sequence ID" value="PWK48588.1"/>
    <property type="molecule type" value="Genomic_DNA"/>
</dbReference>
<evidence type="ECO:0000313" key="1">
    <source>
        <dbReference type="EMBL" id="PWK48588.1"/>
    </source>
</evidence>
<protein>
    <recommendedName>
        <fullName evidence="3">TonB-like protein</fullName>
    </recommendedName>
</protein>
<dbReference type="AlphaFoldDB" id="A0A316FI43"/>
<name>A0A316FI43_9GAMM</name>
<keyword evidence="2" id="KW-1185">Reference proteome</keyword>
<evidence type="ECO:0008006" key="3">
    <source>
        <dbReference type="Google" id="ProtNLM"/>
    </source>
</evidence>
<reference evidence="1 2" key="1">
    <citation type="submission" date="2018-05" db="EMBL/GenBank/DDBJ databases">
        <title>Genomic Encyclopedia of Type Strains, Phase IV (KMG-IV): sequencing the most valuable type-strain genomes for metagenomic binning, comparative biology and taxonomic classification.</title>
        <authorList>
            <person name="Goeker M."/>
        </authorList>
    </citation>
    <scope>NUCLEOTIDE SEQUENCE [LARGE SCALE GENOMIC DNA]</scope>
    <source>
        <strain evidence="1 2">DSM 25350</strain>
    </source>
</reference>
<organism evidence="1 2">
    <name type="scientific">Pleionea mediterranea</name>
    <dbReference type="NCBI Taxonomy" id="523701"/>
    <lineage>
        <taxon>Bacteria</taxon>
        <taxon>Pseudomonadati</taxon>
        <taxon>Pseudomonadota</taxon>
        <taxon>Gammaproteobacteria</taxon>
        <taxon>Oceanospirillales</taxon>
        <taxon>Pleioneaceae</taxon>
        <taxon>Pleionea</taxon>
    </lineage>
</organism>
<dbReference type="OrthoDB" id="7057177at2"/>
<proteinExistence type="predicted"/>
<gene>
    <name evidence="1" type="ORF">C8D97_109139</name>
</gene>